<accession>A0A3Q7H8M3</accession>
<dbReference type="InterPro" id="IPR001878">
    <property type="entry name" value="Znf_CCHC"/>
</dbReference>
<keyword evidence="1" id="KW-0645">Protease</keyword>
<dbReference type="Proteomes" id="UP000004994">
    <property type="component" value="Chromosome 7"/>
</dbReference>
<keyword evidence="2" id="KW-0863">Zinc-finger</keyword>
<feature type="domain" description="CCHC-type" evidence="3">
    <location>
        <begin position="92"/>
        <end position="107"/>
    </location>
</feature>
<reference evidence="4" key="2">
    <citation type="submission" date="2019-01" db="UniProtKB">
        <authorList>
            <consortium name="EnsemblPlants"/>
        </authorList>
    </citation>
    <scope>IDENTIFICATION</scope>
    <source>
        <strain evidence="4">cv. Heinz 1706</strain>
    </source>
</reference>
<proteinExistence type="predicted"/>
<keyword evidence="1" id="KW-0378">Hydrolase</keyword>
<dbReference type="GO" id="GO:0003676">
    <property type="term" value="F:nucleic acid binding"/>
    <property type="evidence" value="ECO:0007669"/>
    <property type="project" value="InterPro"/>
</dbReference>
<keyword evidence="2" id="KW-0862">Zinc</keyword>
<dbReference type="PROSITE" id="PS50158">
    <property type="entry name" value="ZF_CCHC"/>
    <property type="match status" value="1"/>
</dbReference>
<evidence type="ECO:0000256" key="2">
    <source>
        <dbReference type="PROSITE-ProRule" id="PRU00047"/>
    </source>
</evidence>
<keyword evidence="5" id="KW-1185">Reference proteome</keyword>
<dbReference type="Pfam" id="PF00098">
    <property type="entry name" value="zf-CCHC"/>
    <property type="match status" value="1"/>
</dbReference>
<evidence type="ECO:0000313" key="4">
    <source>
        <dbReference type="EnsemblPlants" id="Solyc07g017405.1.1"/>
    </source>
</evidence>
<dbReference type="Gramene" id="Solyc07g017405.1.1">
    <property type="protein sequence ID" value="Solyc07g017405.1.1"/>
    <property type="gene ID" value="Solyc07g017405.1"/>
</dbReference>
<dbReference type="InParanoid" id="A0A3Q7H8M3"/>
<keyword evidence="2" id="KW-0479">Metal-binding</keyword>
<dbReference type="Pfam" id="PF22936">
    <property type="entry name" value="Pol_BBD"/>
    <property type="match status" value="1"/>
</dbReference>
<dbReference type="InterPro" id="IPR054722">
    <property type="entry name" value="PolX-like_BBD"/>
</dbReference>
<dbReference type="GO" id="GO:0004190">
    <property type="term" value="F:aspartic-type endopeptidase activity"/>
    <property type="evidence" value="ECO:0007669"/>
    <property type="project" value="UniProtKB-KW"/>
</dbReference>
<dbReference type="GO" id="GO:0008270">
    <property type="term" value="F:zinc ion binding"/>
    <property type="evidence" value="ECO:0007669"/>
    <property type="project" value="UniProtKB-KW"/>
</dbReference>
<evidence type="ECO:0000256" key="1">
    <source>
        <dbReference type="ARBA" id="ARBA00022750"/>
    </source>
</evidence>
<dbReference type="AlphaFoldDB" id="A0A3Q7H8M3"/>
<protein>
    <recommendedName>
        <fullName evidence="3">CCHC-type domain-containing protein</fullName>
    </recommendedName>
</protein>
<reference evidence="4" key="1">
    <citation type="journal article" date="2012" name="Nature">
        <title>The tomato genome sequence provides insights into fleshy fruit evolution.</title>
        <authorList>
            <consortium name="Tomato Genome Consortium"/>
        </authorList>
    </citation>
    <scope>NUCLEOTIDE SEQUENCE [LARGE SCALE GENOMIC DNA]</scope>
    <source>
        <strain evidence="4">cv. Heinz 1706</strain>
    </source>
</reference>
<dbReference type="STRING" id="4081.A0A3Q7H8M3"/>
<dbReference type="InterPro" id="IPR013103">
    <property type="entry name" value="RVT_2"/>
</dbReference>
<dbReference type="InterPro" id="IPR043502">
    <property type="entry name" value="DNA/RNA_pol_sf"/>
</dbReference>
<dbReference type="EnsemblPlants" id="Solyc07g017405.1.1">
    <property type="protein sequence ID" value="Solyc07g017405.1.1"/>
    <property type="gene ID" value="Solyc07g017405.1"/>
</dbReference>
<evidence type="ECO:0000259" key="3">
    <source>
        <dbReference type="PROSITE" id="PS50158"/>
    </source>
</evidence>
<organism evidence="4">
    <name type="scientific">Solanum lycopersicum</name>
    <name type="common">Tomato</name>
    <name type="synonym">Lycopersicon esculentum</name>
    <dbReference type="NCBI Taxonomy" id="4081"/>
    <lineage>
        <taxon>Eukaryota</taxon>
        <taxon>Viridiplantae</taxon>
        <taxon>Streptophyta</taxon>
        <taxon>Embryophyta</taxon>
        <taxon>Tracheophyta</taxon>
        <taxon>Spermatophyta</taxon>
        <taxon>Magnoliopsida</taxon>
        <taxon>eudicotyledons</taxon>
        <taxon>Gunneridae</taxon>
        <taxon>Pentapetalae</taxon>
        <taxon>asterids</taxon>
        <taxon>lamiids</taxon>
        <taxon>Solanales</taxon>
        <taxon>Solanaceae</taxon>
        <taxon>Solanoideae</taxon>
        <taxon>Solaneae</taxon>
        <taxon>Solanum</taxon>
        <taxon>Solanum subgen. Lycopersicon</taxon>
    </lineage>
</organism>
<name>A0A3Q7H8M3_SOLLC</name>
<dbReference type="SUPFAM" id="SSF56672">
    <property type="entry name" value="DNA/RNA polymerases"/>
    <property type="match status" value="1"/>
</dbReference>
<dbReference type="Gene3D" id="4.10.60.10">
    <property type="entry name" value="Zinc finger, CCHC-type"/>
    <property type="match status" value="1"/>
</dbReference>
<dbReference type="Pfam" id="PF14223">
    <property type="entry name" value="Retrotran_gag_2"/>
    <property type="match status" value="1"/>
</dbReference>
<dbReference type="SUPFAM" id="SSF57756">
    <property type="entry name" value="Retrovirus zinc finger-like domains"/>
    <property type="match status" value="1"/>
</dbReference>
<sequence>MDVTFTDGDMALMLLSSLPDEFDHLETTLLHGNDEVSLEEVCSALYSYEQRKREKQKGGEAEALVVRGRSQNNMRTKKGRSKSRWRLSKDECAFCREKGHWKKDCPKLNSKDKPNNGKAVMDSDVADCDDSDYSLIITDPSKSSDVWLMDSACSYHMCPNRDWFIDLQEGEWIKRGNYRIFPLEGETVEEEVPSQEPQPQLESIAIGKPKRTLRKPARLIDMVACADSILEDNSFIYLLLYVDDMLIASKSQEEIEKRKNQLRKEFEMKDLGEAKKILGVEIKRDRHSKKLYLSQKEYLKRLNENICQEYHANAIGSLMYAMVCTRPDISHAVEVVSRCWLVFEQKDSQYLVGYCDSDYAGDLDKRRSTTGYVFTIANAPVSWKSTLQSTVALSTTEAEYMAITEAAKEAIWLQGLLRELDNPADMLTKVVTAVKF</sequence>
<dbReference type="CDD" id="cd09272">
    <property type="entry name" value="RNase_HI_RT_Ty1"/>
    <property type="match status" value="1"/>
</dbReference>
<dbReference type="Pfam" id="PF07727">
    <property type="entry name" value="RVT_2"/>
    <property type="match status" value="1"/>
</dbReference>
<dbReference type="PANTHER" id="PTHR11439">
    <property type="entry name" value="GAG-POL-RELATED RETROTRANSPOSON"/>
    <property type="match status" value="1"/>
</dbReference>
<evidence type="ECO:0000313" key="5">
    <source>
        <dbReference type="Proteomes" id="UP000004994"/>
    </source>
</evidence>
<dbReference type="InterPro" id="IPR036875">
    <property type="entry name" value="Znf_CCHC_sf"/>
</dbReference>
<keyword evidence="1" id="KW-0064">Aspartyl protease</keyword>